<feature type="binding site" evidence="7">
    <location>
        <position position="160"/>
    </location>
    <ligand>
        <name>Mg(2+)</name>
        <dbReference type="ChEBI" id="CHEBI:18420"/>
    </ligand>
</feature>
<evidence type="ECO:0000256" key="2">
    <source>
        <dbReference type="ARBA" id="ARBA00022475"/>
    </source>
</evidence>
<evidence type="ECO:0000313" key="9">
    <source>
        <dbReference type="EMBL" id="PVE46959.1"/>
    </source>
</evidence>
<feature type="transmembrane region" description="Helical" evidence="8">
    <location>
        <begin position="332"/>
        <end position="350"/>
    </location>
</feature>
<dbReference type="GO" id="GO:0005886">
    <property type="term" value="C:plasma membrane"/>
    <property type="evidence" value="ECO:0007669"/>
    <property type="project" value="UniProtKB-SubCell"/>
</dbReference>
<comment type="caution">
    <text evidence="9">The sequence shown here is derived from an EMBL/GenBank/DDBJ whole genome shotgun (WGS) entry which is preliminary data.</text>
</comment>
<dbReference type="GO" id="GO:0071555">
    <property type="term" value="P:cell wall organization"/>
    <property type="evidence" value="ECO:0007669"/>
    <property type="project" value="TreeGrafter"/>
</dbReference>
<dbReference type="AlphaFoldDB" id="A0A2T7UQP6"/>
<organism evidence="9 10">
    <name type="scientific">Pararhodobacter aggregans</name>
    <dbReference type="NCBI Taxonomy" id="404875"/>
    <lineage>
        <taxon>Bacteria</taxon>
        <taxon>Pseudomonadati</taxon>
        <taxon>Pseudomonadota</taxon>
        <taxon>Alphaproteobacteria</taxon>
        <taxon>Rhodobacterales</taxon>
        <taxon>Paracoccaceae</taxon>
        <taxon>Pararhodobacter</taxon>
    </lineage>
</organism>
<accession>A0A2T7UQP6</accession>
<feature type="transmembrane region" description="Helical" evidence="8">
    <location>
        <begin position="192"/>
        <end position="209"/>
    </location>
</feature>
<comment type="cofactor">
    <cofactor evidence="7">
        <name>Mg(2+)</name>
        <dbReference type="ChEBI" id="CHEBI:18420"/>
    </cofactor>
</comment>
<keyword evidence="5 8" id="KW-1133">Transmembrane helix</keyword>
<feature type="binding site" evidence="7">
    <location>
        <position position="220"/>
    </location>
    <ligand>
        <name>Mg(2+)</name>
        <dbReference type="ChEBI" id="CHEBI:18420"/>
    </ligand>
</feature>
<dbReference type="InterPro" id="IPR000715">
    <property type="entry name" value="Glycosyl_transferase_4"/>
</dbReference>
<protein>
    <recommendedName>
        <fullName evidence="11">UDP-phosphate N-acetylglucosaminyl 1-phosphate transferase</fullName>
    </recommendedName>
</protein>
<evidence type="ECO:0000256" key="7">
    <source>
        <dbReference type="PIRSR" id="PIRSR600715-1"/>
    </source>
</evidence>
<dbReference type="GO" id="GO:0044038">
    <property type="term" value="P:cell wall macromolecule biosynthetic process"/>
    <property type="evidence" value="ECO:0007669"/>
    <property type="project" value="TreeGrafter"/>
</dbReference>
<keyword evidence="6 8" id="KW-0472">Membrane</keyword>
<keyword evidence="2" id="KW-1003">Cell membrane</keyword>
<evidence type="ECO:0000256" key="6">
    <source>
        <dbReference type="ARBA" id="ARBA00023136"/>
    </source>
</evidence>
<feature type="transmembrane region" description="Helical" evidence="8">
    <location>
        <begin position="306"/>
        <end position="326"/>
    </location>
</feature>
<feature type="transmembrane region" description="Helical" evidence="8">
    <location>
        <begin position="55"/>
        <end position="72"/>
    </location>
</feature>
<keyword evidence="7" id="KW-0460">Magnesium</keyword>
<evidence type="ECO:0000256" key="3">
    <source>
        <dbReference type="ARBA" id="ARBA00022679"/>
    </source>
</evidence>
<comment type="subcellular location">
    <subcellularLocation>
        <location evidence="1">Cell membrane</location>
        <topology evidence="1">Multi-pass membrane protein</topology>
    </subcellularLocation>
</comment>
<name>A0A2T7UQP6_9RHOB</name>
<dbReference type="RefSeq" id="WP_107752531.1">
    <property type="nucleotide sequence ID" value="NZ_QBKF01000007.1"/>
</dbReference>
<keyword evidence="4 8" id="KW-0812">Transmembrane</keyword>
<feature type="transmembrane region" description="Helical" evidence="8">
    <location>
        <begin position="12"/>
        <end position="28"/>
    </location>
</feature>
<feature type="transmembrane region" description="Helical" evidence="8">
    <location>
        <begin position="244"/>
        <end position="265"/>
    </location>
</feature>
<evidence type="ECO:0000256" key="4">
    <source>
        <dbReference type="ARBA" id="ARBA00022692"/>
    </source>
</evidence>
<dbReference type="EMBL" id="QDDR01000007">
    <property type="protein sequence ID" value="PVE46959.1"/>
    <property type="molecule type" value="Genomic_DNA"/>
</dbReference>
<dbReference type="GO" id="GO:0046872">
    <property type="term" value="F:metal ion binding"/>
    <property type="evidence" value="ECO:0007669"/>
    <property type="project" value="UniProtKB-KW"/>
</dbReference>
<gene>
    <name evidence="9" type="ORF">DDE23_14905</name>
</gene>
<feature type="transmembrane region" description="Helical" evidence="8">
    <location>
        <begin position="138"/>
        <end position="159"/>
    </location>
</feature>
<evidence type="ECO:0000313" key="10">
    <source>
        <dbReference type="Proteomes" id="UP000244810"/>
    </source>
</evidence>
<dbReference type="GO" id="GO:0016780">
    <property type="term" value="F:phosphotransferase activity, for other substituted phosphate groups"/>
    <property type="evidence" value="ECO:0007669"/>
    <property type="project" value="InterPro"/>
</dbReference>
<dbReference type="PANTHER" id="PTHR22926:SF3">
    <property type="entry name" value="UNDECAPRENYL-PHOSPHATE ALPHA-N-ACETYLGLUCOSAMINYL 1-PHOSPHATE TRANSFERASE"/>
    <property type="match status" value="1"/>
</dbReference>
<feature type="transmembrane region" description="Helical" evidence="8">
    <location>
        <begin position="221"/>
        <end position="238"/>
    </location>
</feature>
<dbReference type="PANTHER" id="PTHR22926">
    <property type="entry name" value="PHOSPHO-N-ACETYLMURAMOYL-PENTAPEPTIDE-TRANSFERASE"/>
    <property type="match status" value="1"/>
</dbReference>
<dbReference type="Proteomes" id="UP000244810">
    <property type="component" value="Unassembled WGS sequence"/>
</dbReference>
<evidence type="ECO:0000256" key="1">
    <source>
        <dbReference type="ARBA" id="ARBA00004651"/>
    </source>
</evidence>
<dbReference type="Pfam" id="PF00953">
    <property type="entry name" value="Glycos_transf_4"/>
    <property type="match status" value="1"/>
</dbReference>
<sequence>MFSAFVDSEELAALLVAATVCGVLVIKTRSSWSRLMRVGDLGAIQAAHSTPTPRLGGIAVFVAVVTAALLGLPGWDSLWVLLLVASVPLFLSGAAEDLGFPVAPVGRLAAALASSVLVVWFGETWITHTGVPWLDLFLAWSPLAIVVSVVAAATVAHAFNLIDGLNGLAGSAAFICALSLLGTALSVNDMEIAVIASVLAAAVLGFLLFNFPFGSIFFGDAGAYTVGFLLAWMGILLAGRHADVTPFAMVLAMFWPLADLTLAIFRRYQRHSPLAAPDRLHFHHLVLRSLEIAFFGRARRNIANPVATAVMLPLIAAPAVAGFLLHDQPGEAAVTLACFFALYFTVYLIGMRLAMHRLRNGSVKGRREGPRGLHAAQ</sequence>
<keyword evidence="10" id="KW-1185">Reference proteome</keyword>
<evidence type="ECO:0000256" key="8">
    <source>
        <dbReference type="SAM" id="Phobius"/>
    </source>
</evidence>
<proteinExistence type="predicted"/>
<dbReference type="CDD" id="cd06853">
    <property type="entry name" value="GT_WecA_like"/>
    <property type="match status" value="1"/>
</dbReference>
<keyword evidence="3" id="KW-0808">Transferase</keyword>
<feature type="transmembrane region" description="Helical" evidence="8">
    <location>
        <begin position="108"/>
        <end position="126"/>
    </location>
</feature>
<feature type="transmembrane region" description="Helical" evidence="8">
    <location>
        <begin position="78"/>
        <end position="96"/>
    </location>
</feature>
<keyword evidence="7" id="KW-0479">Metal-binding</keyword>
<reference evidence="9 10" key="1">
    <citation type="journal article" date="2011" name="Syst. Appl. Microbiol.">
        <title>Defluviimonas denitrificans gen. nov., sp. nov., and Pararhodobacter aggregans gen. nov., sp. nov., non-phototrophic Rhodobacteraceae from the biofilter of a marine aquaculture.</title>
        <authorList>
            <person name="Foesel B.U."/>
            <person name="Drake H.L."/>
            <person name="Schramm A."/>
        </authorList>
    </citation>
    <scope>NUCLEOTIDE SEQUENCE [LARGE SCALE GENOMIC DNA]</scope>
    <source>
        <strain evidence="9 10">D1-19</strain>
    </source>
</reference>
<evidence type="ECO:0008006" key="11">
    <source>
        <dbReference type="Google" id="ProtNLM"/>
    </source>
</evidence>
<evidence type="ECO:0000256" key="5">
    <source>
        <dbReference type="ARBA" id="ARBA00022989"/>
    </source>
</evidence>
<dbReference type="OrthoDB" id="9783652at2"/>
<dbReference type="GO" id="GO:0009103">
    <property type="term" value="P:lipopolysaccharide biosynthetic process"/>
    <property type="evidence" value="ECO:0007669"/>
    <property type="project" value="TreeGrafter"/>
</dbReference>
<feature type="transmembrane region" description="Helical" evidence="8">
    <location>
        <begin position="166"/>
        <end position="186"/>
    </location>
</feature>